<comment type="similarity">
    <text evidence="5">Belongs to the YicC/YloC family.</text>
</comment>
<feature type="domain" description="Endoribonuclease YicC-like N-terminal" evidence="6">
    <location>
        <begin position="6"/>
        <end position="157"/>
    </location>
</feature>
<comment type="caution">
    <text evidence="8">The sequence shown here is derived from an EMBL/GenBank/DDBJ whole genome shotgun (WGS) entry which is preliminary data.</text>
</comment>
<keyword evidence="3" id="KW-0255">Endonuclease</keyword>
<gene>
    <name evidence="8" type="ORF">RM531_12315</name>
</gene>
<evidence type="ECO:0000256" key="1">
    <source>
        <dbReference type="ARBA" id="ARBA00001968"/>
    </source>
</evidence>
<dbReference type="RefSeq" id="WP_311659635.1">
    <property type="nucleotide sequence ID" value="NZ_JAVRHY010000012.1"/>
</dbReference>
<keyword evidence="2" id="KW-0540">Nuclease</keyword>
<protein>
    <submittedName>
        <fullName evidence="8">YicC/YloC family endoribonuclease</fullName>
        <ecNumber evidence="8">3.1.-.-</ecNumber>
    </submittedName>
</protein>
<evidence type="ECO:0000313" key="8">
    <source>
        <dbReference type="EMBL" id="MDT0619261.1"/>
    </source>
</evidence>
<evidence type="ECO:0000259" key="7">
    <source>
        <dbReference type="Pfam" id="PF08340"/>
    </source>
</evidence>
<dbReference type="Pfam" id="PF08340">
    <property type="entry name" value="YicC-like_C"/>
    <property type="match status" value="1"/>
</dbReference>
<dbReference type="Pfam" id="PF03755">
    <property type="entry name" value="YicC-like_N"/>
    <property type="match status" value="1"/>
</dbReference>
<name>A0ABU3BDN5_9GAMM</name>
<keyword evidence="9" id="KW-1185">Reference proteome</keyword>
<dbReference type="EC" id="3.1.-.-" evidence="8"/>
<comment type="cofactor">
    <cofactor evidence="1">
        <name>a divalent metal cation</name>
        <dbReference type="ChEBI" id="CHEBI:60240"/>
    </cofactor>
</comment>
<evidence type="ECO:0000256" key="3">
    <source>
        <dbReference type="ARBA" id="ARBA00022759"/>
    </source>
</evidence>
<dbReference type="PANTHER" id="PTHR30636">
    <property type="entry name" value="UPF0701 PROTEIN YICC"/>
    <property type="match status" value="1"/>
</dbReference>
<dbReference type="PANTHER" id="PTHR30636:SF3">
    <property type="entry name" value="UPF0701 PROTEIN YICC"/>
    <property type="match status" value="1"/>
</dbReference>
<dbReference type="EMBL" id="JAVRHY010000012">
    <property type="protein sequence ID" value="MDT0619261.1"/>
    <property type="molecule type" value="Genomic_DNA"/>
</dbReference>
<organism evidence="8 9">
    <name type="scientific">Spectribacter acetivorans</name>
    <dbReference type="NCBI Taxonomy" id="3075603"/>
    <lineage>
        <taxon>Bacteria</taxon>
        <taxon>Pseudomonadati</taxon>
        <taxon>Pseudomonadota</taxon>
        <taxon>Gammaproteobacteria</taxon>
        <taxon>Salinisphaerales</taxon>
        <taxon>Salinisphaeraceae</taxon>
        <taxon>Spectribacter</taxon>
    </lineage>
</organism>
<dbReference type="Proteomes" id="UP001259982">
    <property type="component" value="Unassembled WGS sequence"/>
</dbReference>
<dbReference type="InterPro" id="IPR013527">
    <property type="entry name" value="YicC-like_N"/>
</dbReference>
<reference evidence="8 9" key="1">
    <citation type="submission" date="2023-09" db="EMBL/GenBank/DDBJ databases">
        <authorList>
            <person name="Rey-Velasco X."/>
        </authorList>
    </citation>
    <scope>NUCLEOTIDE SEQUENCE [LARGE SCALE GENOMIC DNA]</scope>
    <source>
        <strain evidence="8 9">P385</strain>
    </source>
</reference>
<evidence type="ECO:0000313" key="9">
    <source>
        <dbReference type="Proteomes" id="UP001259982"/>
    </source>
</evidence>
<evidence type="ECO:0000256" key="5">
    <source>
        <dbReference type="ARBA" id="ARBA00035648"/>
    </source>
</evidence>
<keyword evidence="4 8" id="KW-0378">Hydrolase</keyword>
<evidence type="ECO:0000256" key="2">
    <source>
        <dbReference type="ARBA" id="ARBA00022722"/>
    </source>
</evidence>
<dbReference type="InterPro" id="IPR005229">
    <property type="entry name" value="YicC/YloC-like"/>
</dbReference>
<accession>A0ABU3BDN5</accession>
<dbReference type="GO" id="GO:0016787">
    <property type="term" value="F:hydrolase activity"/>
    <property type="evidence" value="ECO:0007669"/>
    <property type="project" value="UniProtKB-KW"/>
</dbReference>
<sequence length="291" mass="32383">MGRVVIRSMTGFARVERSGDWGQLAWELRSVNHRYLDVTLRLPEEVRALESAFRQKVSDRLGRGKVECQLRLRLETASGGLEIDAERLAALADGARQAASALDNAGPVDPLRALAWPGVLREMAPDTDTLQAAAGEALDAAVAALQESRADEGARLDAMLRERAAGVSDLVATVRQRLPEVRDAWLGRLRARLDELADEADPGRMEQELAIVAQRMDVDEEMSRLLSHVEAFEEALARDEPVGRRLDFLMQEFNREANTLSSKSQDAEITRCAVEMKVLIEQMREQVQNIE</sequence>
<evidence type="ECO:0000259" key="6">
    <source>
        <dbReference type="Pfam" id="PF03755"/>
    </source>
</evidence>
<dbReference type="NCBIfam" id="TIGR00255">
    <property type="entry name" value="YicC/YloC family endoribonuclease"/>
    <property type="match status" value="1"/>
</dbReference>
<proteinExistence type="inferred from homology"/>
<dbReference type="InterPro" id="IPR013551">
    <property type="entry name" value="YicC-like_C"/>
</dbReference>
<evidence type="ECO:0000256" key="4">
    <source>
        <dbReference type="ARBA" id="ARBA00022801"/>
    </source>
</evidence>
<feature type="domain" description="Endoribonuclease YicC-like C-terminal" evidence="7">
    <location>
        <begin position="174"/>
        <end position="291"/>
    </location>
</feature>